<evidence type="ECO:0000256" key="4">
    <source>
        <dbReference type="ARBA" id="ARBA00022729"/>
    </source>
</evidence>
<dbReference type="Gene3D" id="2.60.40.10">
    <property type="entry name" value="Immunoglobulins"/>
    <property type="match status" value="1"/>
</dbReference>
<comment type="subcellular location">
    <subcellularLocation>
        <location evidence="1">Cell membrane</location>
        <topology evidence="1">Single-pass type I membrane protein</topology>
    </subcellularLocation>
</comment>
<evidence type="ECO:0000256" key="1">
    <source>
        <dbReference type="ARBA" id="ARBA00004251"/>
    </source>
</evidence>
<evidence type="ECO:0000256" key="6">
    <source>
        <dbReference type="ARBA" id="ARBA00023136"/>
    </source>
</evidence>
<keyword evidence="3 12" id="KW-0812">Transmembrane</keyword>
<evidence type="ECO:0000256" key="5">
    <source>
        <dbReference type="ARBA" id="ARBA00022989"/>
    </source>
</evidence>
<evidence type="ECO:0000256" key="12">
    <source>
        <dbReference type="SAM" id="Phobius"/>
    </source>
</evidence>
<dbReference type="PANTHER" id="PTHR25466:SF9">
    <property type="entry name" value="FIBRONECTIN TYPE-III DOMAIN-CONTAINING PROTEIN"/>
    <property type="match status" value="1"/>
</dbReference>
<dbReference type="InterPro" id="IPR013783">
    <property type="entry name" value="Ig-like_fold"/>
</dbReference>
<feature type="compositionally biased region" description="Basic residues" evidence="11">
    <location>
        <begin position="241"/>
        <end position="256"/>
    </location>
</feature>
<protein>
    <recommendedName>
        <fullName evidence="15">Ig-like domain-containing protein</fullName>
    </recommendedName>
</protein>
<keyword evidence="4" id="KW-0732">Signal</keyword>
<dbReference type="InterPro" id="IPR036179">
    <property type="entry name" value="Ig-like_dom_sf"/>
</dbReference>
<keyword evidence="7" id="KW-1015">Disulfide bond</keyword>
<keyword evidence="8" id="KW-0675">Receptor</keyword>
<dbReference type="GO" id="GO:0031295">
    <property type="term" value="P:T cell costimulation"/>
    <property type="evidence" value="ECO:0007669"/>
    <property type="project" value="TreeGrafter"/>
</dbReference>
<evidence type="ECO:0000313" key="14">
    <source>
        <dbReference type="Proteomes" id="UP000287033"/>
    </source>
</evidence>
<keyword evidence="2" id="KW-1003">Cell membrane</keyword>
<dbReference type="PANTHER" id="PTHR25466">
    <property type="entry name" value="T-LYMPHOCYTE ACTIVATION ANTIGEN"/>
    <property type="match status" value="1"/>
</dbReference>
<evidence type="ECO:0000256" key="9">
    <source>
        <dbReference type="ARBA" id="ARBA00023180"/>
    </source>
</evidence>
<dbReference type="GO" id="GO:0042102">
    <property type="term" value="P:positive regulation of T cell proliferation"/>
    <property type="evidence" value="ECO:0007669"/>
    <property type="project" value="TreeGrafter"/>
</dbReference>
<feature type="region of interest" description="Disordered" evidence="11">
    <location>
        <begin position="240"/>
        <end position="268"/>
    </location>
</feature>
<organism evidence="13 14">
    <name type="scientific">Chiloscyllium punctatum</name>
    <name type="common">Brownbanded bambooshark</name>
    <name type="synonym">Hemiscyllium punctatum</name>
    <dbReference type="NCBI Taxonomy" id="137246"/>
    <lineage>
        <taxon>Eukaryota</taxon>
        <taxon>Metazoa</taxon>
        <taxon>Chordata</taxon>
        <taxon>Craniata</taxon>
        <taxon>Vertebrata</taxon>
        <taxon>Chondrichthyes</taxon>
        <taxon>Elasmobranchii</taxon>
        <taxon>Galeomorphii</taxon>
        <taxon>Galeoidea</taxon>
        <taxon>Orectolobiformes</taxon>
        <taxon>Hemiscylliidae</taxon>
        <taxon>Chiloscyllium</taxon>
    </lineage>
</organism>
<dbReference type="GO" id="GO:0006955">
    <property type="term" value="P:immune response"/>
    <property type="evidence" value="ECO:0007669"/>
    <property type="project" value="TreeGrafter"/>
</dbReference>
<comment type="caution">
    <text evidence="13">The sequence shown here is derived from an EMBL/GenBank/DDBJ whole genome shotgun (WGS) entry which is preliminary data.</text>
</comment>
<dbReference type="SUPFAM" id="SSF48726">
    <property type="entry name" value="Immunoglobulin"/>
    <property type="match status" value="1"/>
</dbReference>
<evidence type="ECO:0000256" key="2">
    <source>
        <dbReference type="ARBA" id="ARBA00022475"/>
    </source>
</evidence>
<evidence type="ECO:0000313" key="13">
    <source>
        <dbReference type="EMBL" id="GCC19882.1"/>
    </source>
</evidence>
<evidence type="ECO:0000256" key="10">
    <source>
        <dbReference type="ARBA" id="ARBA00023319"/>
    </source>
</evidence>
<name>A0A401RP21_CHIPU</name>
<dbReference type="GO" id="GO:0009897">
    <property type="term" value="C:external side of plasma membrane"/>
    <property type="evidence" value="ECO:0007669"/>
    <property type="project" value="TreeGrafter"/>
</dbReference>
<evidence type="ECO:0008006" key="15">
    <source>
        <dbReference type="Google" id="ProtNLM"/>
    </source>
</evidence>
<dbReference type="OMA" id="EPAKYST"/>
<evidence type="ECO:0000256" key="8">
    <source>
        <dbReference type="ARBA" id="ARBA00023170"/>
    </source>
</evidence>
<evidence type="ECO:0000256" key="7">
    <source>
        <dbReference type="ARBA" id="ARBA00023157"/>
    </source>
</evidence>
<keyword evidence="9" id="KW-0325">Glycoprotein</keyword>
<dbReference type="GO" id="GO:0071222">
    <property type="term" value="P:cellular response to lipopolysaccharide"/>
    <property type="evidence" value="ECO:0007669"/>
    <property type="project" value="TreeGrafter"/>
</dbReference>
<proteinExistence type="predicted"/>
<feature type="transmembrane region" description="Helical" evidence="12">
    <location>
        <begin position="207"/>
        <end position="231"/>
    </location>
</feature>
<gene>
    <name evidence="13" type="ORF">chiPu_0018597</name>
</gene>
<dbReference type="InterPro" id="IPR051713">
    <property type="entry name" value="T-cell_Activation_Regulation"/>
</dbReference>
<dbReference type="EMBL" id="BEZZ01001622">
    <property type="protein sequence ID" value="GCC19882.1"/>
    <property type="molecule type" value="Genomic_DNA"/>
</dbReference>
<dbReference type="AlphaFoldDB" id="A0A401RP21"/>
<evidence type="ECO:0000256" key="3">
    <source>
        <dbReference type="ARBA" id="ARBA00022692"/>
    </source>
</evidence>
<dbReference type="OrthoDB" id="9948388at2759"/>
<keyword evidence="10" id="KW-0393">Immunoglobulin domain</keyword>
<keyword evidence="14" id="KW-1185">Reference proteome</keyword>
<reference evidence="13 14" key="1">
    <citation type="journal article" date="2018" name="Nat. Ecol. Evol.">
        <title>Shark genomes provide insights into elasmobranch evolution and the origin of vertebrates.</title>
        <authorList>
            <person name="Hara Y"/>
            <person name="Yamaguchi K"/>
            <person name="Onimaru K"/>
            <person name="Kadota M"/>
            <person name="Koyanagi M"/>
            <person name="Keeley SD"/>
            <person name="Tatsumi K"/>
            <person name="Tanaka K"/>
            <person name="Motone F"/>
            <person name="Kageyama Y"/>
            <person name="Nozu R"/>
            <person name="Adachi N"/>
            <person name="Nishimura O"/>
            <person name="Nakagawa R"/>
            <person name="Tanegashima C"/>
            <person name="Kiyatake I"/>
            <person name="Matsumoto R"/>
            <person name="Murakumo K"/>
            <person name="Nishida K"/>
            <person name="Terakita A"/>
            <person name="Kuratani S"/>
            <person name="Sato K"/>
            <person name="Hyodo S Kuraku.S."/>
        </authorList>
    </citation>
    <scope>NUCLEOTIDE SEQUENCE [LARGE SCALE GENOMIC DNA]</scope>
</reference>
<accession>A0A401RP21</accession>
<keyword evidence="6 12" id="KW-0472">Membrane</keyword>
<dbReference type="GO" id="GO:0042130">
    <property type="term" value="P:negative regulation of T cell proliferation"/>
    <property type="evidence" value="ECO:0007669"/>
    <property type="project" value="TreeGrafter"/>
</dbReference>
<keyword evidence="5 12" id="KW-1133">Transmembrane helix</keyword>
<dbReference type="GO" id="GO:0007166">
    <property type="term" value="P:cell surface receptor signaling pathway"/>
    <property type="evidence" value="ECO:0007669"/>
    <property type="project" value="TreeGrafter"/>
</dbReference>
<evidence type="ECO:0000256" key="11">
    <source>
        <dbReference type="SAM" id="MobiDB-lite"/>
    </source>
</evidence>
<dbReference type="Proteomes" id="UP000287033">
    <property type="component" value="Unassembled WGS sequence"/>
</dbReference>
<sequence length="310" mass="34715">MKPKPTTKFHMEALAIQDVQIPKTNFEVNEGDRLFIPCSFKTDEDIQLNNLRLEWGAITGSSGYYRPIYRVVGSVLEPITEPNPYEGRAQMFISLIPKGNCSLVLQPIIATDAGQYELRLYSEGEVTVNGQKVNVVVTNRKGANTWKTNSGKESAAFKKASMKHKAEGNDIESCDQFDNFDKRLLTLTKGIKSVSIRTGVSTLGLEIIAGVVTAILLMGTIAGVVLCCYFYKAMKEFKKKSEQRRRRKHHRRPNHCHHSEEDQTVQGEEVMLQVDTPDLTTSTSPLEQGGYQIVSDTNSSLNSFEMMNNN</sequence>